<evidence type="ECO:0000313" key="1">
    <source>
        <dbReference type="EMBL" id="BBZ32337.1"/>
    </source>
</evidence>
<name>A0A7I7XSZ7_9MYCO</name>
<dbReference type="AlphaFoldDB" id="A0A7I7XSZ7"/>
<dbReference type="RefSeq" id="WP_085156513.1">
    <property type="nucleotide sequence ID" value="NZ_AP022612.1"/>
</dbReference>
<dbReference type="InterPro" id="IPR034660">
    <property type="entry name" value="DinB/YfiT-like"/>
</dbReference>
<organism evidence="1 2">
    <name type="scientific">Mycolicibacterium confluentis</name>
    <dbReference type="NCBI Taxonomy" id="28047"/>
    <lineage>
        <taxon>Bacteria</taxon>
        <taxon>Bacillati</taxon>
        <taxon>Actinomycetota</taxon>
        <taxon>Actinomycetes</taxon>
        <taxon>Mycobacteriales</taxon>
        <taxon>Mycobacteriaceae</taxon>
        <taxon>Mycolicibacterium</taxon>
    </lineage>
</organism>
<evidence type="ECO:0000313" key="2">
    <source>
        <dbReference type="Proteomes" id="UP000466931"/>
    </source>
</evidence>
<proteinExistence type="predicted"/>
<accession>A0A7I7XSZ7</accession>
<dbReference type="Pfam" id="PF11716">
    <property type="entry name" value="MDMPI_N"/>
    <property type="match status" value="1"/>
</dbReference>
<dbReference type="Proteomes" id="UP000466931">
    <property type="component" value="Chromosome"/>
</dbReference>
<dbReference type="Gene3D" id="1.20.120.450">
    <property type="entry name" value="dinb family like domain"/>
    <property type="match status" value="1"/>
</dbReference>
<sequence length="245" mass="26414">MDTQAVTAIALIHQFADTLETLGTPQLHGPTPCSEWTVQDLAAHVATGLFTAAEAFHRARFGSLSPPSEVADSIPADALSDRIRLGAGHLRDALERGPRTWPDIGLRFGRYPFAAALQCLIIEYGVHCNDLTRATTDPAAPLPRAAVDALFGFGAQYLLLQADPFEAPEAAPVAFTLRAPSTSMTVAWDGARWREGEHPDIPVCTIAGSDDDIARLMLRRLDTDELDLDDPHALARGFTAAIRPL</sequence>
<dbReference type="InterPro" id="IPR024344">
    <property type="entry name" value="MDMPI_metal-binding"/>
</dbReference>
<gene>
    <name evidence="1" type="ORF">MCNF_09420</name>
</gene>
<dbReference type="EMBL" id="AP022612">
    <property type="protein sequence ID" value="BBZ32337.1"/>
    <property type="molecule type" value="Genomic_DNA"/>
</dbReference>
<dbReference type="InterPro" id="IPR017517">
    <property type="entry name" value="Maleyloyr_isom"/>
</dbReference>
<protein>
    <submittedName>
        <fullName evidence="1">Uncharacterized protein</fullName>
    </submittedName>
</protein>
<reference evidence="1" key="2">
    <citation type="submission" date="2020-02" db="EMBL/GenBank/DDBJ databases">
        <authorList>
            <person name="Matsumoto Y."/>
            <person name="Motooka D."/>
            <person name="Nakamura S."/>
        </authorList>
    </citation>
    <scope>NUCLEOTIDE SEQUENCE</scope>
    <source>
        <strain evidence="1">JCM 13671</strain>
    </source>
</reference>
<dbReference type="NCBIfam" id="TIGR03083">
    <property type="entry name" value="maleylpyruvate isomerase family mycothiol-dependent enzyme"/>
    <property type="match status" value="1"/>
</dbReference>
<dbReference type="GO" id="GO:0046872">
    <property type="term" value="F:metal ion binding"/>
    <property type="evidence" value="ECO:0007669"/>
    <property type="project" value="InterPro"/>
</dbReference>
<reference evidence="1" key="1">
    <citation type="journal article" date="2019" name="Emerg. Microbes Infect.">
        <title>Comprehensive subspecies identification of 175 nontuberculous mycobacteria species based on 7547 genomic profiles.</title>
        <authorList>
            <person name="Matsumoto Y."/>
            <person name="Kinjo T."/>
            <person name="Motooka D."/>
            <person name="Nabeya D."/>
            <person name="Jung N."/>
            <person name="Uechi K."/>
            <person name="Horii T."/>
            <person name="Iida T."/>
            <person name="Fujita J."/>
            <person name="Nakamura S."/>
        </authorList>
    </citation>
    <scope>NUCLEOTIDE SEQUENCE [LARGE SCALE GENOMIC DNA]</scope>
    <source>
        <strain evidence="1">JCM 13671</strain>
    </source>
</reference>
<dbReference type="OrthoDB" id="5185819at2"/>
<dbReference type="SUPFAM" id="SSF109854">
    <property type="entry name" value="DinB/YfiT-like putative metalloenzymes"/>
    <property type="match status" value="1"/>
</dbReference>
<keyword evidence="2" id="KW-1185">Reference proteome</keyword>